<protein>
    <submittedName>
        <fullName evidence="2">Uncharacterized protein</fullName>
    </submittedName>
</protein>
<sequence>MLERKRRDEEKFTPPPVRYERKEGGRDRSCSAPVKPAMRYSANPPPNTQDRKSSLSSSPSKSKRVSWASSTSTLDVAGSASEKPVDKKVSPRSSFGSPFHPIPSYTPIPKARTSTPRSSMSVEPRSRRGPEMIAATTPDMAISWAKPDEPFVSRCDCGGVDPLYVYVPYTDYCQMHPYRD</sequence>
<feature type="compositionally biased region" description="Polar residues" evidence="1">
    <location>
        <begin position="112"/>
        <end position="121"/>
    </location>
</feature>
<evidence type="ECO:0000313" key="2">
    <source>
        <dbReference type="EMBL" id="KDR74510.1"/>
    </source>
</evidence>
<dbReference type="Proteomes" id="UP000027222">
    <property type="component" value="Unassembled WGS sequence"/>
</dbReference>
<accession>A0A067SUB4</accession>
<keyword evidence="3" id="KW-1185">Reference proteome</keyword>
<name>A0A067SUB4_GALM3</name>
<feature type="compositionally biased region" description="Basic and acidic residues" evidence="1">
    <location>
        <begin position="1"/>
        <end position="29"/>
    </location>
</feature>
<dbReference type="HOGENOM" id="CLU_1496306_0_0_1"/>
<evidence type="ECO:0000256" key="1">
    <source>
        <dbReference type="SAM" id="MobiDB-lite"/>
    </source>
</evidence>
<evidence type="ECO:0000313" key="3">
    <source>
        <dbReference type="Proteomes" id="UP000027222"/>
    </source>
</evidence>
<organism evidence="2 3">
    <name type="scientific">Galerina marginata (strain CBS 339.88)</name>
    <dbReference type="NCBI Taxonomy" id="685588"/>
    <lineage>
        <taxon>Eukaryota</taxon>
        <taxon>Fungi</taxon>
        <taxon>Dikarya</taxon>
        <taxon>Basidiomycota</taxon>
        <taxon>Agaricomycotina</taxon>
        <taxon>Agaricomycetes</taxon>
        <taxon>Agaricomycetidae</taxon>
        <taxon>Agaricales</taxon>
        <taxon>Agaricineae</taxon>
        <taxon>Strophariaceae</taxon>
        <taxon>Galerina</taxon>
    </lineage>
</organism>
<gene>
    <name evidence="2" type="ORF">GALMADRAFT_250505</name>
</gene>
<dbReference type="EMBL" id="KL142383">
    <property type="protein sequence ID" value="KDR74510.1"/>
    <property type="molecule type" value="Genomic_DNA"/>
</dbReference>
<dbReference type="OrthoDB" id="3001992at2759"/>
<feature type="compositionally biased region" description="Low complexity" evidence="1">
    <location>
        <begin position="54"/>
        <end position="72"/>
    </location>
</feature>
<feature type="region of interest" description="Disordered" evidence="1">
    <location>
        <begin position="1"/>
        <end position="133"/>
    </location>
</feature>
<dbReference type="AlphaFoldDB" id="A0A067SUB4"/>
<proteinExistence type="predicted"/>
<reference evidence="3" key="1">
    <citation type="journal article" date="2014" name="Proc. Natl. Acad. Sci. U.S.A.">
        <title>Extensive sampling of basidiomycete genomes demonstrates inadequacy of the white-rot/brown-rot paradigm for wood decay fungi.</title>
        <authorList>
            <person name="Riley R."/>
            <person name="Salamov A.A."/>
            <person name="Brown D.W."/>
            <person name="Nagy L.G."/>
            <person name="Floudas D."/>
            <person name="Held B.W."/>
            <person name="Levasseur A."/>
            <person name="Lombard V."/>
            <person name="Morin E."/>
            <person name="Otillar R."/>
            <person name="Lindquist E.A."/>
            <person name="Sun H."/>
            <person name="LaButti K.M."/>
            <person name="Schmutz J."/>
            <person name="Jabbour D."/>
            <person name="Luo H."/>
            <person name="Baker S.E."/>
            <person name="Pisabarro A.G."/>
            <person name="Walton J.D."/>
            <person name="Blanchette R.A."/>
            <person name="Henrissat B."/>
            <person name="Martin F."/>
            <person name="Cullen D."/>
            <person name="Hibbett D.S."/>
            <person name="Grigoriev I.V."/>
        </authorList>
    </citation>
    <scope>NUCLEOTIDE SEQUENCE [LARGE SCALE GENOMIC DNA]</scope>
    <source>
        <strain evidence="3">CBS 339.88</strain>
    </source>
</reference>